<dbReference type="InterPro" id="IPR011992">
    <property type="entry name" value="EF-hand-dom_pair"/>
</dbReference>
<dbReference type="InParanoid" id="B3RQA5"/>
<keyword evidence="3" id="KW-0479">Metal-binding</keyword>
<dbReference type="InterPro" id="IPR018247">
    <property type="entry name" value="EF_Hand_1_Ca_BS"/>
</dbReference>
<dbReference type="Gene3D" id="1.10.238.10">
    <property type="entry name" value="EF-hand"/>
    <property type="match status" value="1"/>
</dbReference>
<dbReference type="GO" id="GO:0048208">
    <property type="term" value="P:COPII vesicle coating"/>
    <property type="evidence" value="ECO:0000318"/>
    <property type="project" value="GO_Central"/>
</dbReference>
<dbReference type="GO" id="GO:0012507">
    <property type="term" value="C:ER to Golgi transport vesicle membrane"/>
    <property type="evidence" value="ECO:0007669"/>
    <property type="project" value="UniProtKB-SubCell"/>
</dbReference>
<dbReference type="OMA" id="PTICPAY"/>
<evidence type="ECO:0000259" key="13">
    <source>
        <dbReference type="PROSITE" id="PS50222"/>
    </source>
</evidence>
<accession>B3RQA5</accession>
<dbReference type="STRING" id="10228.B3RQA5"/>
<dbReference type="eggNOG" id="KOG0037">
    <property type="taxonomic scope" value="Eukaryota"/>
</dbReference>
<dbReference type="GO" id="GO:0005783">
    <property type="term" value="C:endoplasmic reticulum"/>
    <property type="evidence" value="ECO:0007669"/>
    <property type="project" value="UniProtKB-SubCell"/>
</dbReference>
<evidence type="ECO:0000256" key="11">
    <source>
        <dbReference type="ARBA" id="ARBA00041490"/>
    </source>
</evidence>
<evidence type="ECO:0000256" key="10">
    <source>
        <dbReference type="ARBA" id="ARBA00041025"/>
    </source>
</evidence>
<dbReference type="RefSeq" id="XP_002109626.1">
    <property type="nucleotide sequence ID" value="XM_002109590.1"/>
</dbReference>
<dbReference type="GeneID" id="6751364"/>
<evidence type="ECO:0000313" key="14">
    <source>
        <dbReference type="EMBL" id="EDV27792.1"/>
    </source>
</evidence>
<evidence type="ECO:0000256" key="2">
    <source>
        <dbReference type="ARBA" id="ARBA00022490"/>
    </source>
</evidence>
<dbReference type="PhylomeDB" id="B3RQA5"/>
<feature type="non-terminal residue" evidence="14">
    <location>
        <position position="1"/>
    </location>
</feature>
<organism evidence="14 15">
    <name type="scientific">Trichoplax adhaerens</name>
    <name type="common">Trichoplax reptans</name>
    <dbReference type="NCBI Taxonomy" id="10228"/>
    <lineage>
        <taxon>Eukaryota</taxon>
        <taxon>Metazoa</taxon>
        <taxon>Placozoa</taxon>
        <taxon>Uniplacotomia</taxon>
        <taxon>Trichoplacea</taxon>
        <taxon>Trichoplacidae</taxon>
        <taxon>Trichoplax</taxon>
    </lineage>
</organism>
<dbReference type="PROSITE" id="PS00018">
    <property type="entry name" value="EF_HAND_1"/>
    <property type="match status" value="2"/>
</dbReference>
<dbReference type="AlphaFoldDB" id="B3RQA5"/>
<comment type="subcellular location">
    <subcellularLocation>
        <location evidence="9">Cytoplasmic vesicle</location>
        <location evidence="9">COPII-coated vesicle membrane</location>
        <topology evidence="9">Peripheral membrane protein</topology>
    </subcellularLocation>
    <subcellularLocation>
        <location evidence="1">Endoplasmic reticulum</location>
    </subcellularLocation>
</comment>
<dbReference type="Pfam" id="PF13405">
    <property type="entry name" value="EF-hand_6"/>
    <property type="match status" value="1"/>
</dbReference>
<evidence type="ECO:0000256" key="5">
    <source>
        <dbReference type="ARBA" id="ARBA00022824"/>
    </source>
</evidence>
<keyword evidence="15" id="KW-1185">Reference proteome</keyword>
<feature type="domain" description="EF-hand" evidence="13">
    <location>
        <begin position="57"/>
        <end position="92"/>
    </location>
</feature>
<keyword evidence="6" id="KW-0106">Calcium</keyword>
<sequence length="153" mass="17647">TVDVSKSGHISVTELRQALVNNNWTTFNEETCRLLIGMFDSNKNGTIDVHEFESLLEYVKQWQNCFNQFDKDRSGNIDANELQQAFNTFGYRLSTTFCNLCVRVFDRGDVRTMKFDDFIQCCVMLKSLTDKFRKKDAAQSGVVRVSYPEVSII</sequence>
<evidence type="ECO:0000256" key="8">
    <source>
        <dbReference type="ARBA" id="ARBA00023329"/>
    </source>
</evidence>
<dbReference type="PROSITE" id="PS50222">
    <property type="entry name" value="EF_HAND_2"/>
    <property type="match status" value="2"/>
</dbReference>
<dbReference type="PANTHER" id="PTHR46212:SF10">
    <property type="entry name" value="PEFLIN"/>
    <property type="match status" value="1"/>
</dbReference>
<keyword evidence="7" id="KW-0472">Membrane</keyword>
<dbReference type="HOGENOM" id="CLU_051357_1_1_1"/>
<evidence type="ECO:0000313" key="15">
    <source>
        <dbReference type="Proteomes" id="UP000009022"/>
    </source>
</evidence>
<evidence type="ECO:0000256" key="7">
    <source>
        <dbReference type="ARBA" id="ARBA00023136"/>
    </source>
</evidence>
<dbReference type="PANTHER" id="PTHR46212">
    <property type="entry name" value="PEFLIN"/>
    <property type="match status" value="1"/>
</dbReference>
<dbReference type="Pfam" id="PF13499">
    <property type="entry name" value="EF-hand_7"/>
    <property type="match status" value="1"/>
</dbReference>
<evidence type="ECO:0000256" key="9">
    <source>
        <dbReference type="ARBA" id="ARBA00037873"/>
    </source>
</evidence>
<dbReference type="Proteomes" id="UP000009022">
    <property type="component" value="Unassembled WGS sequence"/>
</dbReference>
<dbReference type="GO" id="GO:0048306">
    <property type="term" value="F:calcium-dependent protein binding"/>
    <property type="evidence" value="ECO:0007669"/>
    <property type="project" value="UniProtKB-ARBA"/>
</dbReference>
<dbReference type="KEGG" id="tad:TRIADDRAFT_21717"/>
<name>B3RQA5_TRIAD</name>
<protein>
    <recommendedName>
        <fullName evidence="10">Peflin</fullName>
    </recommendedName>
    <alternativeName>
        <fullName evidence="11">PEF protein with a long N-terminal hydrophobic domain</fullName>
    </alternativeName>
    <alternativeName>
        <fullName evidence="12">Penta-EF hand domain-containing protein 1</fullName>
    </alternativeName>
</protein>
<keyword evidence="5" id="KW-0256">Endoplasmic reticulum</keyword>
<reference evidence="14 15" key="1">
    <citation type="journal article" date="2008" name="Nature">
        <title>The Trichoplax genome and the nature of placozoans.</title>
        <authorList>
            <person name="Srivastava M."/>
            <person name="Begovic E."/>
            <person name="Chapman J."/>
            <person name="Putnam N.H."/>
            <person name="Hellsten U."/>
            <person name="Kawashima T."/>
            <person name="Kuo A."/>
            <person name="Mitros T."/>
            <person name="Salamov A."/>
            <person name="Carpenter M.L."/>
            <person name="Signorovitch A.Y."/>
            <person name="Moreno M.A."/>
            <person name="Kamm K."/>
            <person name="Grimwood J."/>
            <person name="Schmutz J."/>
            <person name="Shapiro H."/>
            <person name="Grigoriev I.V."/>
            <person name="Buss L.W."/>
            <person name="Schierwater B."/>
            <person name="Dellaporta S.L."/>
            <person name="Rokhsar D.S."/>
        </authorList>
    </citation>
    <scope>NUCLEOTIDE SEQUENCE [LARGE SCALE GENOMIC DNA]</scope>
    <source>
        <strain evidence="14 15">Grell-BS-1999</strain>
    </source>
</reference>
<evidence type="ECO:0000256" key="4">
    <source>
        <dbReference type="ARBA" id="ARBA00022737"/>
    </source>
</evidence>
<evidence type="ECO:0000256" key="3">
    <source>
        <dbReference type="ARBA" id="ARBA00022723"/>
    </source>
</evidence>
<keyword evidence="4" id="KW-0677">Repeat</keyword>
<keyword evidence="2" id="KW-0963">Cytoplasm</keyword>
<keyword evidence="8" id="KW-0968">Cytoplasmic vesicle</keyword>
<gene>
    <name evidence="14" type="ORF">TRIADDRAFT_21717</name>
</gene>
<feature type="domain" description="EF-hand" evidence="13">
    <location>
        <begin position="1"/>
        <end position="25"/>
    </location>
</feature>
<evidence type="ECO:0000256" key="1">
    <source>
        <dbReference type="ARBA" id="ARBA00004240"/>
    </source>
</evidence>
<proteinExistence type="predicted"/>
<evidence type="ECO:0000256" key="12">
    <source>
        <dbReference type="ARBA" id="ARBA00042606"/>
    </source>
</evidence>
<dbReference type="InterPro" id="IPR002048">
    <property type="entry name" value="EF_hand_dom"/>
</dbReference>
<dbReference type="GO" id="GO:0005509">
    <property type="term" value="F:calcium ion binding"/>
    <property type="evidence" value="ECO:0007669"/>
    <property type="project" value="InterPro"/>
</dbReference>
<dbReference type="CTD" id="6751364"/>
<dbReference type="SUPFAM" id="SSF47473">
    <property type="entry name" value="EF-hand"/>
    <property type="match status" value="1"/>
</dbReference>
<dbReference type="EMBL" id="DS985242">
    <property type="protein sequence ID" value="EDV27792.1"/>
    <property type="molecule type" value="Genomic_DNA"/>
</dbReference>
<dbReference type="InterPro" id="IPR051426">
    <property type="entry name" value="Peflin/Sorcin_CaBP"/>
</dbReference>
<dbReference type="OrthoDB" id="186625at2759"/>
<dbReference type="SMART" id="SM00054">
    <property type="entry name" value="EFh"/>
    <property type="match status" value="2"/>
</dbReference>
<evidence type="ECO:0000256" key="6">
    <source>
        <dbReference type="ARBA" id="ARBA00022837"/>
    </source>
</evidence>